<dbReference type="InterPro" id="IPR053925">
    <property type="entry name" value="RecX_HTH_3rd"/>
</dbReference>
<feature type="domain" description="RecX third three-helical" evidence="6">
    <location>
        <begin position="120"/>
        <end position="167"/>
    </location>
</feature>
<accession>A0A3A4QXW3</accession>
<dbReference type="InterPro" id="IPR053926">
    <property type="entry name" value="RecX_HTH_1st"/>
</dbReference>
<comment type="subcellular location">
    <subcellularLocation>
        <location evidence="1 5">Cytoplasm</location>
    </subcellularLocation>
</comment>
<comment type="function">
    <text evidence="5">Modulates RecA activity.</text>
</comment>
<dbReference type="InterPro" id="IPR003783">
    <property type="entry name" value="Regulatory_RecX"/>
</dbReference>
<dbReference type="Pfam" id="PF21981">
    <property type="entry name" value="RecX_HTH3"/>
    <property type="match status" value="1"/>
</dbReference>
<reference evidence="8 9" key="1">
    <citation type="journal article" date="2017" name="ISME J.">
        <title>Energy and carbon metabolisms in a deep terrestrial subsurface fluid microbial community.</title>
        <authorList>
            <person name="Momper L."/>
            <person name="Jungbluth S.P."/>
            <person name="Lee M.D."/>
            <person name="Amend J.P."/>
        </authorList>
    </citation>
    <scope>NUCLEOTIDE SEQUENCE [LARGE SCALE GENOMIC DNA]</scope>
    <source>
        <strain evidence="8">SURF_26</strain>
    </source>
</reference>
<sequence length="174" mass="19672">MRIIKDTLLSVSDIPVSDPNFSQALKSAISLLGRRDCSYSELREFLSRKSYPESIVKDTIKYLQQKRLYDEYASAERLARSKIKKSGIGPLLLEQFLKAKRFPEHLISDIVSANCSEISELNLAQQVASKKLSALRNKKNISNIQIKASLYRFLAQKGFTAEVCDDIIGKLLDD</sequence>
<dbReference type="AlphaFoldDB" id="A0A3A4QXW3"/>
<dbReference type="Gene3D" id="1.10.10.10">
    <property type="entry name" value="Winged helix-like DNA-binding domain superfamily/Winged helix DNA-binding domain"/>
    <property type="match status" value="2"/>
</dbReference>
<dbReference type="EMBL" id="QZJZ01000062">
    <property type="protein sequence ID" value="RJP58725.1"/>
    <property type="molecule type" value="Genomic_DNA"/>
</dbReference>
<organism evidence="8 9">
    <name type="scientific">Candidatus Auribacter fodinae</name>
    <dbReference type="NCBI Taxonomy" id="2093366"/>
    <lineage>
        <taxon>Bacteria</taxon>
        <taxon>Pseudomonadati</taxon>
        <taxon>Candidatus Auribacterota</taxon>
        <taxon>Candidatus Auribacteria</taxon>
        <taxon>Candidatus Auribacterales</taxon>
        <taxon>Candidatus Auribacteraceae</taxon>
        <taxon>Candidatus Auribacter</taxon>
    </lineage>
</organism>
<gene>
    <name evidence="5" type="primary">recX</name>
    <name evidence="8" type="ORF">C4541_07520</name>
</gene>
<dbReference type="GO" id="GO:0006282">
    <property type="term" value="P:regulation of DNA repair"/>
    <property type="evidence" value="ECO:0007669"/>
    <property type="project" value="UniProtKB-UniRule"/>
</dbReference>
<dbReference type="GO" id="GO:0005737">
    <property type="term" value="C:cytoplasm"/>
    <property type="evidence" value="ECO:0007669"/>
    <property type="project" value="UniProtKB-SubCell"/>
</dbReference>
<name>A0A3A4QXW3_9BACT</name>
<keyword evidence="4 5" id="KW-0963">Cytoplasm</keyword>
<proteinExistence type="inferred from homology"/>
<evidence type="ECO:0000256" key="4">
    <source>
        <dbReference type="ARBA" id="ARBA00022490"/>
    </source>
</evidence>
<dbReference type="PANTHER" id="PTHR33602">
    <property type="entry name" value="REGULATORY PROTEIN RECX FAMILY PROTEIN"/>
    <property type="match status" value="1"/>
</dbReference>
<dbReference type="PANTHER" id="PTHR33602:SF1">
    <property type="entry name" value="REGULATORY PROTEIN RECX FAMILY PROTEIN"/>
    <property type="match status" value="1"/>
</dbReference>
<evidence type="ECO:0000313" key="8">
    <source>
        <dbReference type="EMBL" id="RJP58725.1"/>
    </source>
</evidence>
<evidence type="ECO:0000256" key="2">
    <source>
        <dbReference type="ARBA" id="ARBA00009695"/>
    </source>
</evidence>
<dbReference type="HAMAP" id="MF_01114">
    <property type="entry name" value="RecX"/>
    <property type="match status" value="1"/>
</dbReference>
<evidence type="ECO:0000256" key="5">
    <source>
        <dbReference type="HAMAP-Rule" id="MF_01114"/>
    </source>
</evidence>
<dbReference type="InterPro" id="IPR036388">
    <property type="entry name" value="WH-like_DNA-bd_sf"/>
</dbReference>
<dbReference type="Proteomes" id="UP000266426">
    <property type="component" value="Unassembled WGS sequence"/>
</dbReference>
<evidence type="ECO:0000313" key="9">
    <source>
        <dbReference type="Proteomes" id="UP000266426"/>
    </source>
</evidence>
<feature type="domain" description="RecX first three-helical" evidence="7">
    <location>
        <begin position="24"/>
        <end position="63"/>
    </location>
</feature>
<comment type="similarity">
    <text evidence="2 5">Belongs to the RecX family.</text>
</comment>
<dbReference type="Pfam" id="PF21982">
    <property type="entry name" value="RecX_HTH1"/>
    <property type="match status" value="1"/>
</dbReference>
<evidence type="ECO:0000259" key="6">
    <source>
        <dbReference type="Pfam" id="PF21981"/>
    </source>
</evidence>
<comment type="caution">
    <text evidence="8">The sequence shown here is derived from an EMBL/GenBank/DDBJ whole genome shotgun (WGS) entry which is preliminary data.</text>
</comment>
<evidence type="ECO:0000256" key="3">
    <source>
        <dbReference type="ARBA" id="ARBA00018111"/>
    </source>
</evidence>
<protein>
    <recommendedName>
        <fullName evidence="3 5">Regulatory protein RecX</fullName>
    </recommendedName>
</protein>
<evidence type="ECO:0000256" key="1">
    <source>
        <dbReference type="ARBA" id="ARBA00004496"/>
    </source>
</evidence>
<evidence type="ECO:0000259" key="7">
    <source>
        <dbReference type="Pfam" id="PF21982"/>
    </source>
</evidence>